<protein>
    <submittedName>
        <fullName evidence="6">TetR family transcriptional regulator</fullName>
    </submittedName>
</protein>
<dbReference type="InterPro" id="IPR036271">
    <property type="entry name" value="Tet_transcr_reg_TetR-rel_C_sf"/>
</dbReference>
<proteinExistence type="predicted"/>
<keyword evidence="3" id="KW-0804">Transcription</keyword>
<dbReference type="PANTHER" id="PTHR30055">
    <property type="entry name" value="HTH-TYPE TRANSCRIPTIONAL REGULATOR RUTR"/>
    <property type="match status" value="1"/>
</dbReference>
<keyword evidence="1" id="KW-0805">Transcription regulation</keyword>
<dbReference type="EMBL" id="JAQQFR010000003">
    <property type="protein sequence ID" value="MFL9877749.1"/>
    <property type="molecule type" value="Genomic_DNA"/>
</dbReference>
<dbReference type="SUPFAM" id="SSF46689">
    <property type="entry name" value="Homeodomain-like"/>
    <property type="match status" value="1"/>
</dbReference>
<evidence type="ECO:0000259" key="5">
    <source>
        <dbReference type="PROSITE" id="PS50977"/>
    </source>
</evidence>
<dbReference type="Gene3D" id="1.10.357.10">
    <property type="entry name" value="Tetracycline Repressor, domain 2"/>
    <property type="match status" value="1"/>
</dbReference>
<dbReference type="RefSeq" id="WP_408166220.1">
    <property type="nucleotide sequence ID" value="NZ_JAQQFR010000003.1"/>
</dbReference>
<evidence type="ECO:0000256" key="4">
    <source>
        <dbReference type="PROSITE-ProRule" id="PRU00335"/>
    </source>
</evidence>
<evidence type="ECO:0000256" key="2">
    <source>
        <dbReference type="ARBA" id="ARBA00023125"/>
    </source>
</evidence>
<evidence type="ECO:0000313" key="7">
    <source>
        <dbReference type="Proteomes" id="UP001629214"/>
    </source>
</evidence>
<dbReference type="SUPFAM" id="SSF48498">
    <property type="entry name" value="Tetracyclin repressor-like, C-terminal domain"/>
    <property type="match status" value="1"/>
</dbReference>
<dbReference type="Pfam" id="PF02909">
    <property type="entry name" value="TetR_C_1"/>
    <property type="match status" value="1"/>
</dbReference>
<feature type="DNA-binding region" description="H-T-H motif" evidence="4">
    <location>
        <begin position="37"/>
        <end position="56"/>
    </location>
</feature>
<keyword evidence="7" id="KW-1185">Reference proteome</keyword>
<sequence length="224" mass="24017">MVKKMQRRPRRDESLSREQIIAAAIELLDSGGESGLTFRNLSERLATGPGAIYGHVANKSDLLEAACSAVIGPGVDLQAKDMSPKAAIRAVALTMFDAMDAHPWIGSALAWAAGKSTMVSVLERVGQQVHALGVDPDKHWVTVSVLLNYILGVGGQNAANAQVARAREAERAEFLSTVADAWLQLDPDRYPFTRSIATQMSVHDDRADFLAGIDLILAGIESVV</sequence>
<feature type="domain" description="HTH tetR-type" evidence="5">
    <location>
        <begin position="14"/>
        <end position="74"/>
    </location>
</feature>
<keyword evidence="2 4" id="KW-0238">DNA-binding</keyword>
<accession>A0ABW8Z3Y7</accession>
<organism evidence="6 7">
    <name type="scientific">Herbaspirillum rhizosphaerae</name>
    <dbReference type="NCBI Taxonomy" id="346179"/>
    <lineage>
        <taxon>Bacteria</taxon>
        <taxon>Pseudomonadati</taxon>
        <taxon>Pseudomonadota</taxon>
        <taxon>Betaproteobacteria</taxon>
        <taxon>Burkholderiales</taxon>
        <taxon>Oxalobacteraceae</taxon>
        <taxon>Herbaspirillum</taxon>
    </lineage>
</organism>
<dbReference type="Proteomes" id="UP001629214">
    <property type="component" value="Unassembled WGS sequence"/>
</dbReference>
<gene>
    <name evidence="6" type="ORF">PQR63_05135</name>
</gene>
<dbReference type="PROSITE" id="PS50977">
    <property type="entry name" value="HTH_TETR_2"/>
    <property type="match status" value="1"/>
</dbReference>
<evidence type="ECO:0000313" key="6">
    <source>
        <dbReference type="EMBL" id="MFL9877749.1"/>
    </source>
</evidence>
<dbReference type="InterPro" id="IPR001647">
    <property type="entry name" value="HTH_TetR"/>
</dbReference>
<reference evidence="6 7" key="1">
    <citation type="journal article" date="2024" name="Chem. Sci.">
        <title>Discovery of megapolipeptins by genome mining of a Burkholderiales bacteria collection.</title>
        <authorList>
            <person name="Paulo B.S."/>
            <person name="Recchia M.J.J."/>
            <person name="Lee S."/>
            <person name="Fergusson C.H."/>
            <person name="Romanowski S.B."/>
            <person name="Hernandez A."/>
            <person name="Krull N."/>
            <person name="Liu D.Y."/>
            <person name="Cavanagh H."/>
            <person name="Bos A."/>
            <person name="Gray C.A."/>
            <person name="Murphy B.T."/>
            <person name="Linington R.G."/>
            <person name="Eustaquio A.S."/>
        </authorList>
    </citation>
    <scope>NUCLEOTIDE SEQUENCE [LARGE SCALE GENOMIC DNA]</scope>
    <source>
        <strain evidence="6 7">RL21-008-BIB-B</strain>
    </source>
</reference>
<dbReference type="InterPro" id="IPR009057">
    <property type="entry name" value="Homeodomain-like_sf"/>
</dbReference>
<evidence type="ECO:0000256" key="3">
    <source>
        <dbReference type="ARBA" id="ARBA00023163"/>
    </source>
</evidence>
<name>A0ABW8Z3Y7_9BURK</name>
<evidence type="ECO:0000256" key="1">
    <source>
        <dbReference type="ARBA" id="ARBA00023015"/>
    </source>
</evidence>
<dbReference type="InterPro" id="IPR004111">
    <property type="entry name" value="Repressor_TetR_C"/>
</dbReference>
<dbReference type="Pfam" id="PF00440">
    <property type="entry name" value="TetR_N"/>
    <property type="match status" value="1"/>
</dbReference>
<dbReference type="Gene3D" id="1.10.10.60">
    <property type="entry name" value="Homeodomain-like"/>
    <property type="match status" value="1"/>
</dbReference>
<comment type="caution">
    <text evidence="6">The sequence shown here is derived from an EMBL/GenBank/DDBJ whole genome shotgun (WGS) entry which is preliminary data.</text>
</comment>
<dbReference type="PANTHER" id="PTHR30055:SF151">
    <property type="entry name" value="TRANSCRIPTIONAL REGULATORY PROTEIN"/>
    <property type="match status" value="1"/>
</dbReference>
<dbReference type="InterPro" id="IPR050109">
    <property type="entry name" value="HTH-type_TetR-like_transc_reg"/>
</dbReference>